<keyword evidence="9 10" id="KW-0998">Cell outer membrane</keyword>
<dbReference type="Gene3D" id="2.170.130.10">
    <property type="entry name" value="TonB-dependent receptor, plug domain"/>
    <property type="match status" value="1"/>
</dbReference>
<evidence type="ECO:0000256" key="8">
    <source>
        <dbReference type="ARBA" id="ARBA00023136"/>
    </source>
</evidence>
<proteinExistence type="inferred from homology"/>
<dbReference type="Gene3D" id="2.40.170.20">
    <property type="entry name" value="TonB-dependent receptor, beta-barrel domain"/>
    <property type="match status" value="1"/>
</dbReference>
<protein>
    <submittedName>
        <fullName evidence="16">Hemoglobin/transferrin/lactoferrin receptor protein</fullName>
    </submittedName>
</protein>
<dbReference type="PROSITE" id="PS52016">
    <property type="entry name" value="TONB_DEPENDENT_REC_3"/>
    <property type="match status" value="1"/>
</dbReference>
<evidence type="ECO:0000256" key="10">
    <source>
        <dbReference type="PROSITE-ProRule" id="PRU01360"/>
    </source>
</evidence>
<sequence length="701" mass="76178">MSARFPTIHSGLALAVSISITASAHATDQSTSQDTKQQPIELDKVEVWGTAVTSSSVNIDQDNIQLRQADHISDLLRTIPGVDVGGAHSLNQRITIRSMDDKDIDISIDGARQNTYMFHHMGNLQIHADILESVDIQVGKNSVVNGGLGGTVKFRTKSAEKLLKPGDTLGGRVQAGYNSNKGHSLAATGYGKITENVDILAYHNHVERGNYTVGGGKILDSDGDEIDGTDGDVLGLEGTQKDSLLKVGVDLDANQRVSIGYERYRDEGDYSQRPDMGLATDLAIGGSLDIPLEWPTEFNRDTYTLNYDAQLGGTLLEATLYDNKSTFNRDESGYAENPAYTDWAGNGSGIAHLRGLNLLAESGFDVHTLTYGFEHTLYDTEYRFDYDNGSSEGNEEDSSTISLYVQDRWSIADLDLIIGGRYDTVELNTTLTDESFSEFTGALGLEYALTNALNLGLHSTQLFKAPEVAEVYVGAGLYDTPNPDIKAETGINHEASIDFVDSILGADAFKVGATIFQTEINDYIYDYAARGFKDNVGDLTIRGSELYLGYDIANLQTMLTFSRAASDLDATSDYPQFDGARIDRQQGNTISLNLDYVLAAPGVTLHADVLDVDDLDGGLDIDGASLDKAKDGYTVVNVSARWAPSTIDGLSITAGIDNLTDELYASQSSRTGVSSHPRFGELYLYDYEPGRNYKLTLAYQF</sequence>
<evidence type="ECO:0000256" key="4">
    <source>
        <dbReference type="ARBA" id="ARBA00022452"/>
    </source>
</evidence>
<organism evidence="16 17">
    <name type="scientific">Thalassolituus maritimus</name>
    <dbReference type="NCBI Taxonomy" id="484498"/>
    <lineage>
        <taxon>Bacteria</taxon>
        <taxon>Pseudomonadati</taxon>
        <taxon>Pseudomonadota</taxon>
        <taxon>Gammaproteobacteria</taxon>
        <taxon>Oceanospirillales</taxon>
        <taxon>Oceanospirillaceae</taxon>
        <taxon>Thalassolituus</taxon>
    </lineage>
</organism>
<evidence type="ECO:0000313" key="16">
    <source>
        <dbReference type="EMBL" id="SIS76403.1"/>
    </source>
</evidence>
<evidence type="ECO:0000256" key="9">
    <source>
        <dbReference type="ARBA" id="ARBA00023237"/>
    </source>
</evidence>
<evidence type="ECO:0000256" key="1">
    <source>
        <dbReference type="ARBA" id="ARBA00004571"/>
    </source>
</evidence>
<keyword evidence="7 12" id="KW-0798">TonB box</keyword>
<dbReference type="InterPro" id="IPR036942">
    <property type="entry name" value="Beta-barrel_TonB_sf"/>
</dbReference>
<dbReference type="CDD" id="cd01347">
    <property type="entry name" value="ligand_gated_channel"/>
    <property type="match status" value="1"/>
</dbReference>
<keyword evidence="6 13" id="KW-0732">Signal</keyword>
<gene>
    <name evidence="16" type="ORF">SAMN05421686_104175</name>
</gene>
<reference evidence="17" key="1">
    <citation type="submission" date="2017-01" db="EMBL/GenBank/DDBJ databases">
        <authorList>
            <person name="Varghese N."/>
            <person name="Submissions S."/>
        </authorList>
    </citation>
    <scope>NUCLEOTIDE SEQUENCE [LARGE SCALE GENOMIC DNA]</scope>
    <source>
        <strain evidence="17">DSM 24913</strain>
    </source>
</reference>
<evidence type="ECO:0000256" key="7">
    <source>
        <dbReference type="ARBA" id="ARBA00023077"/>
    </source>
</evidence>
<dbReference type="InterPro" id="IPR039426">
    <property type="entry name" value="TonB-dep_rcpt-like"/>
</dbReference>
<evidence type="ECO:0000256" key="2">
    <source>
        <dbReference type="ARBA" id="ARBA00009810"/>
    </source>
</evidence>
<dbReference type="OrthoDB" id="9760494at2"/>
<dbReference type="STRING" id="484498.SAMN05421686_104175"/>
<feature type="signal peptide" evidence="13">
    <location>
        <begin position="1"/>
        <end position="26"/>
    </location>
</feature>
<accession>A0A1N7LRC2</accession>
<comment type="subcellular location">
    <subcellularLocation>
        <location evidence="1 10">Cell outer membrane</location>
        <topology evidence="1 10">Multi-pass membrane protein</topology>
    </subcellularLocation>
</comment>
<keyword evidence="5 10" id="KW-0812">Transmembrane</keyword>
<feature type="domain" description="TonB-dependent receptor plug" evidence="15">
    <location>
        <begin position="53"/>
        <end position="150"/>
    </location>
</feature>
<dbReference type="InterPro" id="IPR000531">
    <property type="entry name" value="Beta-barrel_TonB"/>
</dbReference>
<dbReference type="Proteomes" id="UP000185639">
    <property type="component" value="Unassembled WGS sequence"/>
</dbReference>
<evidence type="ECO:0000256" key="6">
    <source>
        <dbReference type="ARBA" id="ARBA00022729"/>
    </source>
</evidence>
<dbReference type="PANTHER" id="PTHR30069">
    <property type="entry name" value="TONB-DEPENDENT OUTER MEMBRANE RECEPTOR"/>
    <property type="match status" value="1"/>
</dbReference>
<dbReference type="GO" id="GO:0015344">
    <property type="term" value="F:siderophore uptake transmembrane transporter activity"/>
    <property type="evidence" value="ECO:0007669"/>
    <property type="project" value="TreeGrafter"/>
</dbReference>
<dbReference type="InterPro" id="IPR010917">
    <property type="entry name" value="TonB_rcpt_CS"/>
</dbReference>
<feature type="chain" id="PRO_5013156635" evidence="13">
    <location>
        <begin position="27"/>
        <end position="701"/>
    </location>
</feature>
<dbReference type="SUPFAM" id="SSF56935">
    <property type="entry name" value="Porins"/>
    <property type="match status" value="1"/>
</dbReference>
<evidence type="ECO:0000256" key="11">
    <source>
        <dbReference type="PROSITE-ProRule" id="PRU10144"/>
    </source>
</evidence>
<evidence type="ECO:0000313" key="17">
    <source>
        <dbReference type="Proteomes" id="UP000185639"/>
    </source>
</evidence>
<evidence type="ECO:0000256" key="5">
    <source>
        <dbReference type="ARBA" id="ARBA00022692"/>
    </source>
</evidence>
<comment type="similarity">
    <text evidence="2 10 12">Belongs to the TonB-dependent receptor family.</text>
</comment>
<dbReference type="InterPro" id="IPR037066">
    <property type="entry name" value="Plug_dom_sf"/>
</dbReference>
<dbReference type="GO" id="GO:0044718">
    <property type="term" value="P:siderophore transmembrane transport"/>
    <property type="evidence" value="ECO:0007669"/>
    <property type="project" value="TreeGrafter"/>
</dbReference>
<dbReference type="InterPro" id="IPR012910">
    <property type="entry name" value="Plug_dom"/>
</dbReference>
<dbReference type="Pfam" id="PF00593">
    <property type="entry name" value="TonB_dep_Rec_b-barrel"/>
    <property type="match status" value="1"/>
</dbReference>
<evidence type="ECO:0000259" key="15">
    <source>
        <dbReference type="Pfam" id="PF07715"/>
    </source>
</evidence>
<dbReference type="PANTHER" id="PTHR30069:SF41">
    <property type="entry name" value="HEME_HEMOPEXIN UTILIZATION PROTEIN C"/>
    <property type="match status" value="1"/>
</dbReference>
<name>A0A1N7LRC2_9GAMM</name>
<keyword evidence="16" id="KW-0675">Receptor</keyword>
<dbReference type="Pfam" id="PF07715">
    <property type="entry name" value="Plug"/>
    <property type="match status" value="1"/>
</dbReference>
<keyword evidence="8 10" id="KW-0472">Membrane</keyword>
<feature type="short sequence motif" description="TonB C-terminal box" evidence="11">
    <location>
        <begin position="684"/>
        <end position="701"/>
    </location>
</feature>
<evidence type="ECO:0000256" key="3">
    <source>
        <dbReference type="ARBA" id="ARBA00022448"/>
    </source>
</evidence>
<evidence type="ECO:0000256" key="13">
    <source>
        <dbReference type="SAM" id="SignalP"/>
    </source>
</evidence>
<dbReference type="AlphaFoldDB" id="A0A1N7LRC2"/>
<evidence type="ECO:0000259" key="14">
    <source>
        <dbReference type="Pfam" id="PF00593"/>
    </source>
</evidence>
<keyword evidence="4 10" id="KW-1134">Transmembrane beta strand</keyword>
<dbReference type="RefSeq" id="WP_076515031.1">
    <property type="nucleotide sequence ID" value="NZ_FTOH01000004.1"/>
</dbReference>
<keyword evidence="17" id="KW-1185">Reference proteome</keyword>
<evidence type="ECO:0000256" key="12">
    <source>
        <dbReference type="RuleBase" id="RU003357"/>
    </source>
</evidence>
<dbReference type="EMBL" id="FTOH01000004">
    <property type="protein sequence ID" value="SIS76403.1"/>
    <property type="molecule type" value="Genomic_DNA"/>
</dbReference>
<dbReference type="GO" id="GO:0009279">
    <property type="term" value="C:cell outer membrane"/>
    <property type="evidence" value="ECO:0007669"/>
    <property type="project" value="UniProtKB-SubCell"/>
</dbReference>
<feature type="domain" description="TonB-dependent receptor-like beta-barrel" evidence="14">
    <location>
        <begin position="258"/>
        <end position="659"/>
    </location>
</feature>
<keyword evidence="3 10" id="KW-0813">Transport</keyword>
<dbReference type="PROSITE" id="PS01156">
    <property type="entry name" value="TONB_DEPENDENT_REC_2"/>
    <property type="match status" value="1"/>
</dbReference>